<dbReference type="KEGG" id="bco:Bcell_3296"/>
<dbReference type="HOGENOM" id="CLU_184238_0_0_9"/>
<dbReference type="RefSeq" id="WP_013489869.1">
    <property type="nucleotide sequence ID" value="NC_014829.1"/>
</dbReference>
<sequence>MTMNYHHQLQLLTDILKNQQDENYGTHDEYEQVEHLISNLLENNDVPDSIKSALMNVEQFAYAHNKDGNQGNFSPDELQKWITDIQQAEMDNKHY</sequence>
<dbReference type="EMBL" id="CP002394">
    <property type="protein sequence ID" value="ADU31538.1"/>
    <property type="molecule type" value="Genomic_DNA"/>
</dbReference>
<dbReference type="Proteomes" id="UP000001401">
    <property type="component" value="Chromosome"/>
</dbReference>
<dbReference type="STRING" id="649639.Bcell_3296"/>
<dbReference type="Pfam" id="PF14165">
    <property type="entry name" value="YtzH"/>
    <property type="match status" value="1"/>
</dbReference>
<protein>
    <recommendedName>
        <fullName evidence="3">YtzH-like protein</fullName>
    </recommendedName>
</protein>
<accession>E6U192</accession>
<keyword evidence="2" id="KW-1185">Reference proteome</keyword>
<reference evidence="1" key="1">
    <citation type="submission" date="2010-12" db="EMBL/GenBank/DDBJ databases">
        <title>Complete sequence of Bacillus cellulosilyticus DSM 2522.</title>
        <authorList>
            <consortium name="US DOE Joint Genome Institute"/>
            <person name="Lucas S."/>
            <person name="Copeland A."/>
            <person name="Lapidus A."/>
            <person name="Cheng J.-F."/>
            <person name="Bruce D."/>
            <person name="Goodwin L."/>
            <person name="Pitluck S."/>
            <person name="Chertkov O."/>
            <person name="Detter J.C."/>
            <person name="Han C."/>
            <person name="Tapia R."/>
            <person name="Land M."/>
            <person name="Hauser L."/>
            <person name="Jeffries C."/>
            <person name="Kyrpides N."/>
            <person name="Ivanova N."/>
            <person name="Mikhailova N."/>
            <person name="Brumm P."/>
            <person name="Mead D."/>
            <person name="Woyke T."/>
        </authorList>
    </citation>
    <scope>NUCLEOTIDE SEQUENCE [LARGE SCALE GENOMIC DNA]</scope>
    <source>
        <strain evidence="1">DSM 2522</strain>
    </source>
</reference>
<evidence type="ECO:0000313" key="2">
    <source>
        <dbReference type="Proteomes" id="UP000001401"/>
    </source>
</evidence>
<gene>
    <name evidence="1" type="ordered locus">Bcell_3296</name>
</gene>
<dbReference type="OrthoDB" id="2968867at2"/>
<proteinExistence type="predicted"/>
<dbReference type="InterPro" id="IPR025547">
    <property type="entry name" value="YtzH"/>
</dbReference>
<organism evidence="1 2">
    <name type="scientific">Evansella cellulosilytica (strain ATCC 21833 / DSM 2522 / FERM P-1141 / JCM 9156 / N-4)</name>
    <name type="common">Bacillus cellulosilyticus</name>
    <dbReference type="NCBI Taxonomy" id="649639"/>
    <lineage>
        <taxon>Bacteria</taxon>
        <taxon>Bacillati</taxon>
        <taxon>Bacillota</taxon>
        <taxon>Bacilli</taxon>
        <taxon>Bacillales</taxon>
        <taxon>Bacillaceae</taxon>
        <taxon>Evansella</taxon>
    </lineage>
</organism>
<evidence type="ECO:0008006" key="3">
    <source>
        <dbReference type="Google" id="ProtNLM"/>
    </source>
</evidence>
<evidence type="ECO:0000313" key="1">
    <source>
        <dbReference type="EMBL" id="ADU31538.1"/>
    </source>
</evidence>
<name>E6U192_EVAC2</name>
<dbReference type="AlphaFoldDB" id="E6U192"/>